<dbReference type="GO" id="GO:0016239">
    <property type="term" value="P:positive regulation of macroautophagy"/>
    <property type="evidence" value="ECO:0007669"/>
    <property type="project" value="TreeGrafter"/>
</dbReference>
<dbReference type="RefSeq" id="XP_051445146.1">
    <property type="nucleotide sequence ID" value="XM_051588582.1"/>
</dbReference>
<dbReference type="Proteomes" id="UP001206595">
    <property type="component" value="Unassembled WGS sequence"/>
</dbReference>
<keyword evidence="3" id="KW-0963">Cytoplasm</keyword>
<feature type="compositionally biased region" description="Acidic residues" evidence="4">
    <location>
        <begin position="117"/>
        <end position="129"/>
    </location>
</feature>
<feature type="region of interest" description="Disordered" evidence="4">
    <location>
        <begin position="106"/>
        <end position="129"/>
    </location>
</feature>
<reference evidence="5" key="1">
    <citation type="submission" date="2021-06" db="EMBL/GenBank/DDBJ databases">
        <authorList>
            <consortium name="DOE Joint Genome Institute"/>
            <person name="Mondo S.J."/>
            <person name="Amses K.R."/>
            <person name="Simmons D.R."/>
            <person name="Longcore J.E."/>
            <person name="Seto K."/>
            <person name="Alves G.H."/>
            <person name="Bonds A.E."/>
            <person name="Quandt C.A."/>
            <person name="Davis W.J."/>
            <person name="Chang Y."/>
            <person name="Letcher P.M."/>
            <person name="Powell M.J."/>
            <person name="Kuo A."/>
            <person name="Labutti K."/>
            <person name="Pangilinan J."/>
            <person name="Andreopoulos W."/>
            <person name="Tritt A."/>
            <person name="Riley R."/>
            <person name="Hundley H."/>
            <person name="Johnson J."/>
            <person name="Lipzen A."/>
            <person name="Barry K."/>
            <person name="Berbee M.L."/>
            <person name="Buchler N.E."/>
            <person name="Grigoriev I.V."/>
            <person name="Spatafora J.W."/>
            <person name="Stajich J.E."/>
            <person name="James T.Y."/>
        </authorList>
    </citation>
    <scope>NUCLEOTIDE SEQUENCE</scope>
    <source>
        <strain evidence="5">AG</strain>
    </source>
</reference>
<dbReference type="AlphaFoldDB" id="A0AAD5HDG2"/>
<proteinExistence type="inferred from homology"/>
<evidence type="ECO:0000313" key="6">
    <source>
        <dbReference type="Proteomes" id="UP001206595"/>
    </source>
</evidence>
<feature type="compositionally biased region" description="Acidic residues" evidence="4">
    <location>
        <begin position="573"/>
        <end position="583"/>
    </location>
</feature>
<reference evidence="5" key="2">
    <citation type="journal article" date="2022" name="Proc. Natl. Acad. Sci. U.S.A.">
        <title>Diploid-dominant life cycles characterize the early evolution of Fungi.</title>
        <authorList>
            <person name="Amses K.R."/>
            <person name="Simmons D.R."/>
            <person name="Longcore J.E."/>
            <person name="Mondo S.J."/>
            <person name="Seto K."/>
            <person name="Jeronimo G.H."/>
            <person name="Bonds A.E."/>
            <person name="Quandt C.A."/>
            <person name="Davis W.J."/>
            <person name="Chang Y."/>
            <person name="Federici B.A."/>
            <person name="Kuo A."/>
            <person name="LaButti K."/>
            <person name="Pangilinan J."/>
            <person name="Andreopoulos W."/>
            <person name="Tritt A."/>
            <person name="Riley R."/>
            <person name="Hundley H."/>
            <person name="Johnson J."/>
            <person name="Lipzen A."/>
            <person name="Barry K."/>
            <person name="Lang B.F."/>
            <person name="Cuomo C.A."/>
            <person name="Buchler N.E."/>
            <person name="Grigoriev I.V."/>
            <person name="Spatafora J.W."/>
            <person name="Stajich J.E."/>
            <person name="James T.Y."/>
        </authorList>
    </citation>
    <scope>NUCLEOTIDE SEQUENCE</scope>
    <source>
        <strain evidence="5">AG</strain>
    </source>
</reference>
<organism evidence="5 6">
    <name type="scientific">Umbelopsis ramanniana AG</name>
    <dbReference type="NCBI Taxonomy" id="1314678"/>
    <lineage>
        <taxon>Eukaryota</taxon>
        <taxon>Fungi</taxon>
        <taxon>Fungi incertae sedis</taxon>
        <taxon>Mucoromycota</taxon>
        <taxon>Mucoromycotina</taxon>
        <taxon>Umbelopsidomycetes</taxon>
        <taxon>Umbelopsidales</taxon>
        <taxon>Umbelopsidaceae</taxon>
        <taxon>Umbelopsis</taxon>
    </lineage>
</organism>
<dbReference type="InterPro" id="IPR006730">
    <property type="entry name" value="Sestrin"/>
</dbReference>
<feature type="compositionally biased region" description="Low complexity" evidence="4">
    <location>
        <begin position="63"/>
        <end position="83"/>
    </location>
</feature>
<dbReference type="GO" id="GO:0071233">
    <property type="term" value="P:cellular response to L-leucine"/>
    <property type="evidence" value="ECO:0007669"/>
    <property type="project" value="TreeGrafter"/>
</dbReference>
<evidence type="ECO:0008006" key="7">
    <source>
        <dbReference type="Google" id="ProtNLM"/>
    </source>
</evidence>
<dbReference type="GO" id="GO:1990253">
    <property type="term" value="P:cellular response to leucine starvation"/>
    <property type="evidence" value="ECO:0007669"/>
    <property type="project" value="TreeGrafter"/>
</dbReference>
<feature type="region of interest" description="Disordered" evidence="4">
    <location>
        <begin position="63"/>
        <end position="93"/>
    </location>
</feature>
<keyword evidence="6" id="KW-1185">Reference proteome</keyword>
<evidence type="ECO:0000256" key="2">
    <source>
        <dbReference type="ARBA" id="ARBA00008350"/>
    </source>
</evidence>
<sequence>MNSLESNDYDIAAATAKDARARRVESSRLRILLFKGLQSDDPDDRAIALERIVDVTKSYIHAAYPPNSPSKASAASTDTSAPNTPNPGQTHFDGYLYEQEKTYPQHPSVESLRELSDNDAELPSDPETEEAAEKLHNYLLTIVRLSITCPFRDVRKTFKDFLRKLKESAITIPEPVNVSPSFFVHPEDVFSLESSSSAHVFYPRPANISISPWSDGASSTFSNDHNDTIINGGPLVEADDENCHSDDDEEAPMGQPSDQYIRDLMVKNYLDSGRLSNTFRLLAFFPTFFEKFDLAYHQIMRSSVGPLERTWRSYLGLLAAAEHKCQYLVSLQKLYFLQYGGDPSWLKGIDYVPLKLRNISTLLVLLARQPWALTENHIHDLLHCRNGGNPVTDSWTKGELIQAIVVIATFHSLSSFVLGCGIVPEIDTRGGYFIAGAPQNHQSAGIEHELDEHIVVRHPLPNEHDAFKAAASATGWNDDLDENQPVAKQPEAFSSDMGLGLGVRLLEGDENWEKQQFGEAGEEEATDEDDLSNPISLRRTSVLISILKKKKDSGLKDFVTESLAVADERPETVPEETVDDEEDDHHVSFAESPSRASRISALSIHTNASSDISSSTTHCSKLSSRANIVLEDLDRFIDPSANAKIQRTKFSQSDDNNEFMLSEYCWEDEGCDIINQFLPGIGDCLDAEFDEVVNISDWSIFHQTESSVDTGPLRNAMWYYALKLFGVTKEDYDYSDISTYLTNQNKAYIQKVCYSPQEIRYHDWKNFGLSLRDEEKCHVNLLTVQAKKQAILIYGLSTISQI</sequence>
<evidence type="ECO:0000313" key="5">
    <source>
        <dbReference type="EMBL" id="KAI8580142.1"/>
    </source>
</evidence>
<comment type="subcellular location">
    <subcellularLocation>
        <location evidence="1">Cytoplasm</location>
    </subcellularLocation>
</comment>
<dbReference type="GO" id="GO:1904262">
    <property type="term" value="P:negative regulation of TORC1 signaling"/>
    <property type="evidence" value="ECO:0007669"/>
    <property type="project" value="TreeGrafter"/>
</dbReference>
<dbReference type="PANTHER" id="PTHR12474:SF0">
    <property type="entry name" value="SESTRIN HOMOLOG"/>
    <property type="match status" value="1"/>
</dbReference>
<dbReference type="GO" id="GO:1901031">
    <property type="term" value="P:regulation of response to reactive oxygen species"/>
    <property type="evidence" value="ECO:0007669"/>
    <property type="project" value="InterPro"/>
</dbReference>
<feature type="region of interest" description="Disordered" evidence="4">
    <location>
        <begin position="567"/>
        <end position="592"/>
    </location>
</feature>
<accession>A0AAD5HDG2</accession>
<dbReference type="InterPro" id="IPR029032">
    <property type="entry name" value="AhpD-like"/>
</dbReference>
<protein>
    <recommendedName>
        <fullName evidence="7">Sestrin</fullName>
    </recommendedName>
</protein>
<evidence type="ECO:0000256" key="1">
    <source>
        <dbReference type="ARBA" id="ARBA00004496"/>
    </source>
</evidence>
<dbReference type="GO" id="GO:0005737">
    <property type="term" value="C:cytoplasm"/>
    <property type="evidence" value="ECO:0007669"/>
    <property type="project" value="UniProtKB-SubCell"/>
</dbReference>
<evidence type="ECO:0000256" key="3">
    <source>
        <dbReference type="ARBA" id="ARBA00022490"/>
    </source>
</evidence>
<dbReference type="GO" id="GO:0005634">
    <property type="term" value="C:nucleus"/>
    <property type="evidence" value="ECO:0007669"/>
    <property type="project" value="InterPro"/>
</dbReference>
<gene>
    <name evidence="5" type="ORF">K450DRAFT_238359</name>
</gene>
<comment type="similarity">
    <text evidence="2">Belongs to the sestrin family.</text>
</comment>
<dbReference type="GeneID" id="75913927"/>
<dbReference type="PANTHER" id="PTHR12474">
    <property type="entry name" value="P53 REGULATED PA26 NUCLEAR PROTEIN SESTRIN"/>
    <property type="match status" value="1"/>
</dbReference>
<dbReference type="EMBL" id="MU620914">
    <property type="protein sequence ID" value="KAI8580142.1"/>
    <property type="molecule type" value="Genomic_DNA"/>
</dbReference>
<dbReference type="GO" id="GO:0016684">
    <property type="term" value="F:oxidoreductase activity, acting on peroxide as acceptor"/>
    <property type="evidence" value="ECO:0007669"/>
    <property type="project" value="TreeGrafter"/>
</dbReference>
<dbReference type="GO" id="GO:0070728">
    <property type="term" value="F:L-leucine binding"/>
    <property type="evidence" value="ECO:0007669"/>
    <property type="project" value="TreeGrafter"/>
</dbReference>
<dbReference type="Gene3D" id="1.20.1290.10">
    <property type="entry name" value="AhpD-like"/>
    <property type="match status" value="1"/>
</dbReference>
<comment type="caution">
    <text evidence="5">The sequence shown here is derived from an EMBL/GenBank/DDBJ whole genome shotgun (WGS) entry which is preliminary data.</text>
</comment>
<evidence type="ECO:0000256" key="4">
    <source>
        <dbReference type="SAM" id="MobiDB-lite"/>
    </source>
</evidence>
<dbReference type="Pfam" id="PF04636">
    <property type="entry name" value="PA26"/>
    <property type="match status" value="1"/>
</dbReference>
<name>A0AAD5HDG2_UMBRA</name>
<dbReference type="SUPFAM" id="SSF69118">
    <property type="entry name" value="AhpD-like"/>
    <property type="match status" value="1"/>
</dbReference>